<evidence type="ECO:0000313" key="2">
    <source>
        <dbReference type="EMBL" id="MFC7370582.1"/>
    </source>
</evidence>
<dbReference type="PANTHER" id="PTHR35531:SF1">
    <property type="entry name" value="INNER MEMBRANE PROTEIN YBCI-RELATED"/>
    <property type="match status" value="1"/>
</dbReference>
<feature type="transmembrane region" description="Helical" evidence="1">
    <location>
        <begin position="31"/>
        <end position="48"/>
    </location>
</feature>
<dbReference type="EMBL" id="JBHTCP010000004">
    <property type="protein sequence ID" value="MFC7370582.1"/>
    <property type="molecule type" value="Genomic_DNA"/>
</dbReference>
<dbReference type="PIRSF" id="PIRSF030780">
    <property type="entry name" value="Md_memb_hyd_prd"/>
    <property type="match status" value="1"/>
</dbReference>
<keyword evidence="1" id="KW-0472">Membrane</keyword>
<evidence type="ECO:0000256" key="1">
    <source>
        <dbReference type="SAM" id="Phobius"/>
    </source>
</evidence>
<gene>
    <name evidence="2" type="ORF">ACFQPF_02705</name>
</gene>
<feature type="transmembrane region" description="Helical" evidence="1">
    <location>
        <begin position="69"/>
        <end position="91"/>
    </location>
</feature>
<dbReference type="Proteomes" id="UP001596549">
    <property type="component" value="Unassembled WGS sequence"/>
</dbReference>
<proteinExistence type="predicted"/>
<comment type="caution">
    <text evidence="2">The sequence shown here is derived from an EMBL/GenBank/DDBJ whole genome shotgun (WGS) entry which is preliminary data.</text>
</comment>
<protein>
    <submittedName>
        <fullName evidence="2">Metal-dependent hydrolase</fullName>
    </submittedName>
</protein>
<keyword evidence="2" id="KW-0378">Hydrolase</keyword>
<keyword evidence="1" id="KW-1133">Transmembrane helix</keyword>
<evidence type="ECO:0000313" key="3">
    <source>
        <dbReference type="Proteomes" id="UP001596549"/>
    </source>
</evidence>
<sequence length="167" mass="18417">MNMKTHVIGGAAAAVIFKSFTHAPVVVWHGELLFIGAALFGSLLPDLCHPGSFIGRKTMLLSKGISKTFGHRTVTHSWLMLLFLYWAAPYWPYGAANMVQEGLLVGAISHIALDAMTSRGVQFFYPIPIRVRFPLFIKTGSIAEKQFGTFVLLAASITLIHRYIVLL</sequence>
<reference evidence="3" key="1">
    <citation type="journal article" date="2019" name="Int. J. Syst. Evol. Microbiol.">
        <title>The Global Catalogue of Microorganisms (GCM) 10K type strain sequencing project: providing services to taxonomists for standard genome sequencing and annotation.</title>
        <authorList>
            <consortium name="The Broad Institute Genomics Platform"/>
            <consortium name="The Broad Institute Genome Sequencing Center for Infectious Disease"/>
            <person name="Wu L."/>
            <person name="Ma J."/>
        </authorList>
    </citation>
    <scope>NUCLEOTIDE SEQUENCE [LARGE SCALE GENOMIC DNA]</scope>
    <source>
        <strain evidence="3">NBRC 106396</strain>
    </source>
</reference>
<dbReference type="InterPro" id="IPR007404">
    <property type="entry name" value="YdjM-like"/>
</dbReference>
<keyword evidence="1" id="KW-0812">Transmembrane</keyword>
<dbReference type="GO" id="GO:0016787">
    <property type="term" value="F:hydrolase activity"/>
    <property type="evidence" value="ECO:0007669"/>
    <property type="project" value="UniProtKB-KW"/>
</dbReference>
<name>A0ABW2NMS8_9BACL</name>
<dbReference type="Pfam" id="PF04307">
    <property type="entry name" value="YdjM"/>
    <property type="match status" value="1"/>
</dbReference>
<dbReference type="RefSeq" id="WP_379746143.1">
    <property type="nucleotide sequence ID" value="NZ_JBHTCP010000004.1"/>
</dbReference>
<feature type="transmembrane region" description="Helical" evidence="1">
    <location>
        <begin position="146"/>
        <end position="164"/>
    </location>
</feature>
<dbReference type="PANTHER" id="PTHR35531">
    <property type="entry name" value="INNER MEMBRANE PROTEIN YBCI-RELATED"/>
    <property type="match status" value="1"/>
</dbReference>
<organism evidence="2 3">
    <name type="scientific">Fictibacillus iocasae</name>
    <dbReference type="NCBI Taxonomy" id="2715437"/>
    <lineage>
        <taxon>Bacteria</taxon>
        <taxon>Bacillati</taxon>
        <taxon>Bacillota</taxon>
        <taxon>Bacilli</taxon>
        <taxon>Bacillales</taxon>
        <taxon>Fictibacillaceae</taxon>
        <taxon>Fictibacillus</taxon>
    </lineage>
</organism>
<dbReference type="InterPro" id="IPR016956">
    <property type="entry name" value="YdjM"/>
</dbReference>
<accession>A0ABW2NMS8</accession>
<keyword evidence="3" id="KW-1185">Reference proteome</keyword>